<sequence length="120" mass="13685">MALTIKSIPPNLYVLFNNRRWILYEFPTLVVRWLIKRGSRTPPVALSVALTGLTRRHVKHQCHLPVRPVSGHELASHGPIPRASNKNAAQSREPPAPHRKRRARPQVPRSVHSHRAVNTR</sequence>
<evidence type="ECO:0000256" key="1">
    <source>
        <dbReference type="SAM" id="MobiDB-lite"/>
    </source>
</evidence>
<gene>
    <name evidence="2" type="ORF">IPOD504_LOCUS1069</name>
</gene>
<name>A0ABN8HQP3_9NEOP</name>
<reference evidence="2" key="1">
    <citation type="submission" date="2022-03" db="EMBL/GenBank/DDBJ databases">
        <authorList>
            <person name="Martin H S."/>
        </authorList>
    </citation>
    <scope>NUCLEOTIDE SEQUENCE</scope>
</reference>
<dbReference type="Proteomes" id="UP000837857">
    <property type="component" value="Chromosome 10"/>
</dbReference>
<feature type="compositionally biased region" description="Basic residues" evidence="1">
    <location>
        <begin position="111"/>
        <end position="120"/>
    </location>
</feature>
<evidence type="ECO:0000313" key="3">
    <source>
        <dbReference type="Proteomes" id="UP000837857"/>
    </source>
</evidence>
<feature type="non-terminal residue" evidence="2">
    <location>
        <position position="120"/>
    </location>
</feature>
<keyword evidence="3" id="KW-1185">Reference proteome</keyword>
<dbReference type="EMBL" id="OW152822">
    <property type="protein sequence ID" value="CAH2037206.1"/>
    <property type="molecule type" value="Genomic_DNA"/>
</dbReference>
<protein>
    <submittedName>
        <fullName evidence="2">Uncharacterized protein</fullName>
    </submittedName>
</protein>
<feature type="region of interest" description="Disordered" evidence="1">
    <location>
        <begin position="63"/>
        <end position="120"/>
    </location>
</feature>
<evidence type="ECO:0000313" key="2">
    <source>
        <dbReference type="EMBL" id="CAH2037206.1"/>
    </source>
</evidence>
<accession>A0ABN8HQP3</accession>
<proteinExistence type="predicted"/>
<organism evidence="2 3">
    <name type="scientific">Iphiclides podalirius</name>
    <name type="common">scarce swallowtail</name>
    <dbReference type="NCBI Taxonomy" id="110791"/>
    <lineage>
        <taxon>Eukaryota</taxon>
        <taxon>Metazoa</taxon>
        <taxon>Ecdysozoa</taxon>
        <taxon>Arthropoda</taxon>
        <taxon>Hexapoda</taxon>
        <taxon>Insecta</taxon>
        <taxon>Pterygota</taxon>
        <taxon>Neoptera</taxon>
        <taxon>Endopterygota</taxon>
        <taxon>Lepidoptera</taxon>
        <taxon>Glossata</taxon>
        <taxon>Ditrysia</taxon>
        <taxon>Papilionoidea</taxon>
        <taxon>Papilionidae</taxon>
        <taxon>Papilioninae</taxon>
        <taxon>Iphiclides</taxon>
    </lineage>
</organism>